<feature type="domain" description="A-factor biosynthesis hotdog" evidence="1">
    <location>
        <begin position="34"/>
        <end position="113"/>
    </location>
</feature>
<gene>
    <name evidence="2" type="ORF">ACFP3U_19140</name>
</gene>
<proteinExistence type="predicted"/>
<keyword evidence="3" id="KW-1185">Reference proteome</keyword>
<organism evidence="2 3">
    <name type="scientific">Kitasatospora misakiensis</name>
    <dbReference type="NCBI Taxonomy" id="67330"/>
    <lineage>
        <taxon>Bacteria</taxon>
        <taxon>Bacillati</taxon>
        <taxon>Actinomycetota</taxon>
        <taxon>Actinomycetes</taxon>
        <taxon>Kitasatosporales</taxon>
        <taxon>Streptomycetaceae</taxon>
        <taxon>Kitasatospora</taxon>
    </lineage>
</organism>
<dbReference type="InterPro" id="IPR047757">
    <property type="entry name" value="AfsA-like"/>
</dbReference>
<feature type="domain" description="A-factor biosynthesis hotdog" evidence="1">
    <location>
        <begin position="222"/>
        <end position="315"/>
    </location>
</feature>
<dbReference type="InterPro" id="IPR005509">
    <property type="entry name" value="AfsA_hotdog_dom"/>
</dbReference>
<dbReference type="Pfam" id="PF03756">
    <property type="entry name" value="AfsA"/>
    <property type="match status" value="2"/>
</dbReference>
<protein>
    <submittedName>
        <fullName evidence="2">ScbA/BarX family gamma-butyrolactone biosynthesis protein</fullName>
    </submittedName>
</protein>
<evidence type="ECO:0000313" key="3">
    <source>
        <dbReference type="Proteomes" id="UP001595975"/>
    </source>
</evidence>
<dbReference type="NCBIfam" id="NF041195">
    <property type="entry name" value="ScbA_BarX_GamBu"/>
    <property type="match status" value="1"/>
</dbReference>
<comment type="caution">
    <text evidence="2">The sequence shown here is derived from an EMBL/GenBank/DDBJ whole genome shotgun (WGS) entry which is preliminary data.</text>
</comment>
<sequence length="340" mass="37431">MFRTVHSTTVTCAVDEAVPLAPPVSVPAAVPKEYVHKQASEEVLLTGWEQSAENSFRITARWPRDHRTYGVRDGQHDPMLLVETVRQTFPLLSHVAFDVPLGHQLIWDHFGYALLPGGLRAGASAAVPRQRTPGEPCRTAGHDEVQIDVVCEDVLRRGNRVAALTLAYVVSRAGEPIATARTRFTVQTPAIYRRLRGDKGDPTEMMARALPLPTPIPPTLAGRETPHEVLLAATDRAHRWQLRVDTNHPTHFDHPVDHTPGLLLLDAARQAAQALHHPTPVTAIAMECDFRHYVELDEPCLLDATPLPPDPTHGHRVHLTLHQPPGPPACTILLTTTPTP</sequence>
<evidence type="ECO:0000313" key="2">
    <source>
        <dbReference type="EMBL" id="MFC5665087.1"/>
    </source>
</evidence>
<reference evidence="3" key="1">
    <citation type="journal article" date="2019" name="Int. J. Syst. Evol. Microbiol.">
        <title>The Global Catalogue of Microorganisms (GCM) 10K type strain sequencing project: providing services to taxonomists for standard genome sequencing and annotation.</title>
        <authorList>
            <consortium name="The Broad Institute Genomics Platform"/>
            <consortium name="The Broad Institute Genome Sequencing Center for Infectious Disease"/>
            <person name="Wu L."/>
            <person name="Ma J."/>
        </authorList>
    </citation>
    <scope>NUCLEOTIDE SEQUENCE [LARGE SCALE GENOMIC DNA]</scope>
    <source>
        <strain evidence="3">CGMCC 4.1437</strain>
    </source>
</reference>
<dbReference type="EMBL" id="JBHSOF010000023">
    <property type="protein sequence ID" value="MFC5665087.1"/>
    <property type="molecule type" value="Genomic_DNA"/>
</dbReference>
<name>A0ABW0X5K1_9ACTN</name>
<accession>A0ABW0X5K1</accession>
<dbReference type="RefSeq" id="WP_380226775.1">
    <property type="nucleotide sequence ID" value="NZ_JBHSOF010000023.1"/>
</dbReference>
<dbReference type="Proteomes" id="UP001595975">
    <property type="component" value="Unassembled WGS sequence"/>
</dbReference>
<evidence type="ECO:0000259" key="1">
    <source>
        <dbReference type="Pfam" id="PF03756"/>
    </source>
</evidence>